<evidence type="ECO:0000313" key="2">
    <source>
        <dbReference type="Proteomes" id="UP001652740"/>
    </source>
</evidence>
<dbReference type="InParanoid" id="A0A6J1WZU0"/>
<feature type="region of interest" description="Disordered" evidence="1">
    <location>
        <begin position="390"/>
        <end position="409"/>
    </location>
</feature>
<dbReference type="Pfam" id="PF08208">
    <property type="entry name" value="RNA_polI_A34"/>
    <property type="match status" value="1"/>
</dbReference>
<name>A0A6J1WZU0_GALME</name>
<evidence type="ECO:0000313" key="3">
    <source>
        <dbReference type="RefSeq" id="XP_026762055.1"/>
    </source>
</evidence>
<dbReference type="KEGG" id="gmw:113520837"/>
<reference evidence="3" key="1">
    <citation type="submission" date="2025-08" db="UniProtKB">
        <authorList>
            <consortium name="RefSeq"/>
        </authorList>
    </citation>
    <scope>IDENTIFICATION</scope>
    <source>
        <tissue evidence="3">Whole larvae</tissue>
    </source>
</reference>
<dbReference type="InterPro" id="IPR013240">
    <property type="entry name" value="DNA-dir_RNA_pol1_su_RPA34"/>
</dbReference>
<feature type="region of interest" description="Disordered" evidence="1">
    <location>
        <begin position="720"/>
        <end position="758"/>
    </location>
</feature>
<accession>A0A6J1WZU0</accession>
<gene>
    <name evidence="3" type="primary">LOC113520837</name>
</gene>
<dbReference type="GeneID" id="113520837"/>
<feature type="compositionally biased region" description="Low complexity" evidence="1">
    <location>
        <begin position="471"/>
        <end position="484"/>
    </location>
</feature>
<dbReference type="Proteomes" id="UP001652740">
    <property type="component" value="Unplaced"/>
</dbReference>
<feature type="compositionally biased region" description="Basic and acidic residues" evidence="1">
    <location>
        <begin position="259"/>
        <end position="290"/>
    </location>
</feature>
<evidence type="ECO:0000256" key="1">
    <source>
        <dbReference type="SAM" id="MobiDB-lite"/>
    </source>
</evidence>
<dbReference type="GO" id="GO:0006360">
    <property type="term" value="P:transcription by RNA polymerase I"/>
    <property type="evidence" value="ECO:0007669"/>
    <property type="project" value="InterPro"/>
</dbReference>
<feature type="region of interest" description="Disordered" evidence="1">
    <location>
        <begin position="149"/>
        <end position="213"/>
    </location>
</feature>
<proteinExistence type="predicted"/>
<protein>
    <submittedName>
        <fullName evidence="3">Origin recognition complex subunit 1-like isoform X1</fullName>
    </submittedName>
</protein>
<dbReference type="OrthoDB" id="8197684at2759"/>
<feature type="region of interest" description="Disordered" evidence="1">
    <location>
        <begin position="229"/>
        <end position="313"/>
    </location>
</feature>
<sequence>MDSSSDDSFTWTKTTDESSDSDSIDMKTINKHQSDSDSSKTCKKKIKKDVFVNNHGSDQALETELKQSDNKRKTKHLTDVNNSDSPKKKLHKIEFESDLNKQSICEELPKSSKKSKNKKNHSDLNESINSHIIDGVTYSKKDKYTELLDLDLSKKKNKKNKSINEKTEKINDYQKDDNKGNSISSLDLSYQNDCEKLHKSPKKSTHGKNNSEINDSLISVIGNNISCIKKEGDTESPNLGKKNKKKNRLSINNDNSSEEINHNKKDENDGLEKIRKKENNQTIKTEFEKSNKRKVKQYLNDSDENNSPKKKRIKIEVESDTDFYKKKDRKGKDVSIDVSQISSIHPDNYDDEYYLDIKVKQEITDKNIKVKKKYSKSSFDLNNQSENEILPKSSEINKQKKSNHHLNESVNRHIVNEDSASETSEANFGQNKNEKYVMYNHNDTDNKSEKLKTQQDYTKNANKIKSEAISRDSISSEDISSNEENTNKKHIERKSLQQSLTFVNGNNFEDENESIHEEHRKKEKTTYSTIFKTISKGNDNLKPVLNKNQKNSIISNDDEIWILKWPQKIDVKTLTKNEITLGSKCKIKINDNTYCGSIENNVNKVTVMSLQQDNYVINNLNLNGIINFRKRIPKLHLQDDVSLTKNQPNFAFLPEANCRHPLFGSDFKRALKQPHFVANQLKENETEILMMQDENRKKHKKLKKHLKEEKDEENITIETEYDAHKKSRKRKYSDNKSKHSTKKMKVLSSNPESAEAWKSEKAIEETLFNF</sequence>
<feature type="region of interest" description="Disordered" evidence="1">
    <location>
        <begin position="1"/>
        <end position="132"/>
    </location>
</feature>
<feature type="region of interest" description="Disordered" evidence="1">
    <location>
        <begin position="462"/>
        <end position="488"/>
    </location>
</feature>
<dbReference type="RefSeq" id="XP_026762055.1">
    <property type="nucleotide sequence ID" value="XM_026906254.3"/>
</dbReference>
<organism evidence="2 3">
    <name type="scientific">Galleria mellonella</name>
    <name type="common">Greater wax moth</name>
    <dbReference type="NCBI Taxonomy" id="7137"/>
    <lineage>
        <taxon>Eukaryota</taxon>
        <taxon>Metazoa</taxon>
        <taxon>Ecdysozoa</taxon>
        <taxon>Arthropoda</taxon>
        <taxon>Hexapoda</taxon>
        <taxon>Insecta</taxon>
        <taxon>Pterygota</taxon>
        <taxon>Neoptera</taxon>
        <taxon>Endopterygota</taxon>
        <taxon>Lepidoptera</taxon>
        <taxon>Glossata</taxon>
        <taxon>Ditrysia</taxon>
        <taxon>Pyraloidea</taxon>
        <taxon>Pyralidae</taxon>
        <taxon>Galleriinae</taxon>
        <taxon>Galleria</taxon>
    </lineage>
</organism>
<keyword evidence="2" id="KW-1185">Reference proteome</keyword>
<feature type="compositionally biased region" description="Polar residues" evidence="1">
    <location>
        <begin position="180"/>
        <end position="192"/>
    </location>
</feature>
<dbReference type="AlphaFoldDB" id="A0A6J1WZU0"/>
<feature type="compositionally biased region" description="Basic and acidic residues" evidence="1">
    <location>
        <begin position="162"/>
        <end position="179"/>
    </location>
</feature>